<protein>
    <recommendedName>
        <fullName evidence="3">GTP cyclohydrolase I</fullName>
        <ecNumber evidence="3">3.5.4.16</ecNumber>
    </recommendedName>
</protein>
<proteinExistence type="predicted"/>
<dbReference type="Gene3D" id="3.30.1130.10">
    <property type="match status" value="1"/>
</dbReference>
<dbReference type="InterPro" id="IPR018234">
    <property type="entry name" value="GTP_CycHdrlase_I_CS"/>
</dbReference>
<dbReference type="GO" id="GO:0006729">
    <property type="term" value="P:tetrahydrobiopterin biosynthetic process"/>
    <property type="evidence" value="ECO:0007669"/>
    <property type="project" value="TreeGrafter"/>
</dbReference>
<dbReference type="PROSITE" id="PS00859">
    <property type="entry name" value="GTP_CYCLOHYDROL_1_1"/>
    <property type="match status" value="1"/>
</dbReference>
<dbReference type="Pfam" id="PF01227">
    <property type="entry name" value="GTP_cyclohydroI"/>
    <property type="match status" value="1"/>
</dbReference>
<dbReference type="NCBIfam" id="NF006825">
    <property type="entry name" value="PRK09347.1-2"/>
    <property type="match status" value="1"/>
</dbReference>
<dbReference type="GO" id="GO:0003934">
    <property type="term" value="F:GTP cyclohydrolase I activity"/>
    <property type="evidence" value="ECO:0007669"/>
    <property type="project" value="UniProtKB-EC"/>
</dbReference>
<dbReference type="InterPro" id="IPR020602">
    <property type="entry name" value="GTP_CycHdrlase_I_dom"/>
</dbReference>
<organism evidence="6">
    <name type="scientific">marine metagenome</name>
    <dbReference type="NCBI Taxonomy" id="408172"/>
    <lineage>
        <taxon>unclassified sequences</taxon>
        <taxon>metagenomes</taxon>
        <taxon>ecological metagenomes</taxon>
    </lineage>
</organism>
<evidence type="ECO:0000256" key="2">
    <source>
        <dbReference type="ARBA" id="ARBA00005080"/>
    </source>
</evidence>
<dbReference type="EC" id="3.5.4.16" evidence="3"/>
<feature type="non-terminal residue" evidence="6">
    <location>
        <position position="1"/>
    </location>
</feature>
<dbReference type="SUPFAM" id="SSF55620">
    <property type="entry name" value="Tetrahydrobiopterin biosynthesis enzymes-like"/>
    <property type="match status" value="1"/>
</dbReference>
<dbReference type="AlphaFoldDB" id="A0A382DI93"/>
<dbReference type="NCBIfam" id="TIGR00063">
    <property type="entry name" value="folE"/>
    <property type="match status" value="1"/>
</dbReference>
<evidence type="ECO:0000259" key="5">
    <source>
        <dbReference type="Pfam" id="PF01227"/>
    </source>
</evidence>
<dbReference type="FunFam" id="3.30.1130.10:FF:000001">
    <property type="entry name" value="GTP cyclohydrolase 1"/>
    <property type="match status" value="1"/>
</dbReference>
<accession>A0A382DI93</accession>
<dbReference type="PANTHER" id="PTHR11109:SF7">
    <property type="entry name" value="GTP CYCLOHYDROLASE 1"/>
    <property type="match status" value="1"/>
</dbReference>
<dbReference type="GO" id="GO:0005737">
    <property type="term" value="C:cytoplasm"/>
    <property type="evidence" value="ECO:0007669"/>
    <property type="project" value="TreeGrafter"/>
</dbReference>
<dbReference type="GO" id="GO:0005525">
    <property type="term" value="F:GTP binding"/>
    <property type="evidence" value="ECO:0007669"/>
    <property type="project" value="TreeGrafter"/>
</dbReference>
<evidence type="ECO:0000256" key="4">
    <source>
        <dbReference type="ARBA" id="ARBA00022801"/>
    </source>
</evidence>
<dbReference type="EMBL" id="UINC01039552">
    <property type="protein sequence ID" value="SVB38200.1"/>
    <property type="molecule type" value="Genomic_DNA"/>
</dbReference>
<evidence type="ECO:0000256" key="3">
    <source>
        <dbReference type="ARBA" id="ARBA00012715"/>
    </source>
</evidence>
<dbReference type="PROSITE" id="PS00860">
    <property type="entry name" value="GTP_CYCLOHYDROL_1_2"/>
    <property type="match status" value="1"/>
</dbReference>
<name>A0A382DI93_9ZZZZ</name>
<dbReference type="InterPro" id="IPR043133">
    <property type="entry name" value="GTP-CH-I_C/QueF"/>
</dbReference>
<dbReference type="InterPro" id="IPR001474">
    <property type="entry name" value="GTP_CycHdrlase_I"/>
</dbReference>
<gene>
    <name evidence="6" type="ORF">METZ01_LOCUS191054</name>
</gene>
<dbReference type="PANTHER" id="PTHR11109">
    <property type="entry name" value="GTP CYCLOHYDROLASE I"/>
    <property type="match status" value="1"/>
</dbReference>
<feature type="domain" description="GTP cyclohydrolase I" evidence="5">
    <location>
        <begin position="1"/>
        <end position="151"/>
    </location>
</feature>
<dbReference type="GO" id="GO:0008270">
    <property type="term" value="F:zinc ion binding"/>
    <property type="evidence" value="ECO:0007669"/>
    <property type="project" value="TreeGrafter"/>
</dbReference>
<reference evidence="6" key="1">
    <citation type="submission" date="2018-05" db="EMBL/GenBank/DDBJ databases">
        <authorList>
            <person name="Lanie J.A."/>
            <person name="Ng W.-L."/>
            <person name="Kazmierczak K.M."/>
            <person name="Andrzejewski T.M."/>
            <person name="Davidsen T.M."/>
            <person name="Wayne K.J."/>
            <person name="Tettelin H."/>
            <person name="Glass J.I."/>
            <person name="Rusch D."/>
            <person name="Podicherti R."/>
            <person name="Tsui H.-C.T."/>
            <person name="Winkler M.E."/>
        </authorList>
    </citation>
    <scope>NUCLEOTIDE SEQUENCE</scope>
</reference>
<dbReference type="UniPathway" id="UPA00848">
    <property type="reaction ID" value="UER00151"/>
</dbReference>
<evidence type="ECO:0000256" key="1">
    <source>
        <dbReference type="ARBA" id="ARBA00001052"/>
    </source>
</evidence>
<comment type="pathway">
    <text evidence="2">Cofactor biosynthesis; 7,8-dihydroneopterin triphosphate biosynthesis; 7,8-dihydroneopterin triphosphate from GTP: step 1/1.</text>
</comment>
<comment type="catalytic activity">
    <reaction evidence="1">
        <text>GTP + H2O = 7,8-dihydroneopterin 3'-triphosphate + formate + H(+)</text>
        <dbReference type="Rhea" id="RHEA:17473"/>
        <dbReference type="ChEBI" id="CHEBI:15377"/>
        <dbReference type="ChEBI" id="CHEBI:15378"/>
        <dbReference type="ChEBI" id="CHEBI:15740"/>
        <dbReference type="ChEBI" id="CHEBI:37565"/>
        <dbReference type="ChEBI" id="CHEBI:58462"/>
        <dbReference type="EC" id="3.5.4.16"/>
    </reaction>
</comment>
<dbReference type="GO" id="GO:0046654">
    <property type="term" value="P:tetrahydrofolate biosynthetic process"/>
    <property type="evidence" value="ECO:0007669"/>
    <property type="project" value="InterPro"/>
</dbReference>
<evidence type="ECO:0000313" key="6">
    <source>
        <dbReference type="EMBL" id="SVB38200.1"/>
    </source>
</evidence>
<dbReference type="NCBIfam" id="NF006826">
    <property type="entry name" value="PRK09347.1-3"/>
    <property type="match status" value="1"/>
</dbReference>
<sequence>VAKAWDFFSQGYDANVQDIVNGAIFEEDCSEMVVVRDIEFFSMCEHHMIPFFGRCHVGYLPNKRIIGLSKIPRIVDVFSQRLQIQERLTSQIAETLMDILNPIGVGVIMEGRHLCMQMRGVQKQNSFASTSSMVGQFRDSAETRNEFLSIINLKQF</sequence>
<keyword evidence="4" id="KW-0378">Hydrolase</keyword>